<dbReference type="Proteomes" id="UP000232806">
    <property type="component" value="Chromosome"/>
</dbReference>
<sequence length="234" mass="26319">MRKYLKLLIILVLVFSGTFISSFYLYPSQNTNSTTPSFSSVVLGQTEYGTVTRYGPYGNASSPNCIAYVVGVHPLEYQSHDAIVETIKTSDKSLKNCYYIYKINVTQNPDNYNKGRTNGQNLANKYAIPNIKNNSIKLVIDVHSNEGNYKVRKFLFIPASSEKALKIAGEIKNKTNWLTIYSPPEPTSPSYVTIPLIQAGIPAMIYETYTYESVEQTRKQSIELVSIIDNLKLN</sequence>
<dbReference type="AlphaFoldDB" id="A0A2H4VDY1"/>
<dbReference type="EMBL" id="CP017766">
    <property type="protein sequence ID" value="AUB56299.1"/>
    <property type="molecule type" value="Genomic_DNA"/>
</dbReference>
<reference evidence="3 5" key="2">
    <citation type="submission" date="2020-04" db="EMBL/GenBank/DDBJ databases">
        <title>Draft genome of Methanobacterium subterraneum isolated from animal feces.</title>
        <authorList>
            <person name="Ouboter H.T."/>
            <person name="Berger S."/>
            <person name="Gungor E."/>
            <person name="Jetten M.S.M."/>
            <person name="Welte C.U."/>
        </authorList>
    </citation>
    <scope>NUCLEOTIDE SEQUENCE [LARGE SCALE GENOMIC DNA]</scope>
    <source>
        <strain evidence="3">HO_2020</strain>
    </source>
</reference>
<evidence type="ECO:0000313" key="4">
    <source>
        <dbReference type="Proteomes" id="UP000232806"/>
    </source>
</evidence>
<feature type="transmembrane region" description="Helical" evidence="1">
    <location>
        <begin position="7"/>
        <end position="26"/>
    </location>
</feature>
<name>A0A2H4VDY1_9EURY</name>
<keyword evidence="1" id="KW-0812">Transmembrane</keyword>
<organism evidence="2 4">
    <name type="scientific">Methanobacterium subterraneum</name>
    <dbReference type="NCBI Taxonomy" id="59277"/>
    <lineage>
        <taxon>Archaea</taxon>
        <taxon>Methanobacteriati</taxon>
        <taxon>Methanobacteriota</taxon>
        <taxon>Methanomada group</taxon>
        <taxon>Methanobacteria</taxon>
        <taxon>Methanobacteriales</taxon>
        <taxon>Methanobacteriaceae</taxon>
        <taxon>Methanobacterium</taxon>
    </lineage>
</organism>
<evidence type="ECO:0000313" key="3">
    <source>
        <dbReference type="EMBL" id="NMO09083.1"/>
    </source>
</evidence>
<reference evidence="2 4" key="1">
    <citation type="submission" date="2016-10" db="EMBL/GenBank/DDBJ databases">
        <title>Comparative genomics between deep and shallow subseafloor isolates.</title>
        <authorList>
            <person name="Ishii S."/>
            <person name="Miller J.R."/>
            <person name="Sutton G."/>
            <person name="Suzuki S."/>
            <person name="Methe B."/>
            <person name="Inagaki F."/>
            <person name="Imachi H."/>
        </authorList>
    </citation>
    <scope>NUCLEOTIDE SEQUENCE [LARGE SCALE GENOMIC DNA]</scope>
    <source>
        <strain evidence="2 4">MO-MB1</strain>
    </source>
</reference>
<protein>
    <recommendedName>
        <fullName evidence="6">Deacylase</fullName>
    </recommendedName>
</protein>
<dbReference type="EMBL" id="JABBYL010000015">
    <property type="protein sequence ID" value="NMO09083.1"/>
    <property type="molecule type" value="Genomic_DNA"/>
</dbReference>
<dbReference type="GeneID" id="35121921"/>
<evidence type="ECO:0000313" key="2">
    <source>
        <dbReference type="EMBL" id="AUB56299.1"/>
    </source>
</evidence>
<evidence type="ECO:0000313" key="5">
    <source>
        <dbReference type="Proteomes" id="UP000591058"/>
    </source>
</evidence>
<dbReference type="Proteomes" id="UP000591058">
    <property type="component" value="Unassembled WGS sequence"/>
</dbReference>
<keyword evidence="1" id="KW-1133">Transmembrane helix</keyword>
<evidence type="ECO:0008006" key="6">
    <source>
        <dbReference type="Google" id="ProtNLM"/>
    </source>
</evidence>
<accession>A0A2H4VDY1</accession>
<dbReference type="OrthoDB" id="75202at2157"/>
<proteinExistence type="predicted"/>
<evidence type="ECO:0000256" key="1">
    <source>
        <dbReference type="SAM" id="Phobius"/>
    </source>
</evidence>
<gene>
    <name evidence="2" type="ORF">BK007_09925</name>
    <name evidence="3" type="ORF">HG719_04425</name>
</gene>
<dbReference type="SUPFAM" id="SSF53187">
    <property type="entry name" value="Zn-dependent exopeptidases"/>
    <property type="match status" value="1"/>
</dbReference>
<dbReference type="RefSeq" id="WP_100906274.1">
    <property type="nucleotide sequence ID" value="NZ_CP017766.1"/>
</dbReference>
<keyword evidence="1" id="KW-0472">Membrane</keyword>